<organism evidence="2">
    <name type="scientific">uncultured Caudovirales phage</name>
    <dbReference type="NCBI Taxonomy" id="2100421"/>
    <lineage>
        <taxon>Viruses</taxon>
        <taxon>Duplodnaviria</taxon>
        <taxon>Heunggongvirae</taxon>
        <taxon>Uroviricota</taxon>
        <taxon>Caudoviricetes</taxon>
        <taxon>Peduoviridae</taxon>
        <taxon>Maltschvirus</taxon>
        <taxon>Maltschvirus maltsch</taxon>
    </lineage>
</organism>
<dbReference type="EMBL" id="LR796645">
    <property type="protein sequence ID" value="CAB4155636.1"/>
    <property type="molecule type" value="Genomic_DNA"/>
</dbReference>
<protein>
    <submittedName>
        <fullName evidence="2">Uncharacterized protein</fullName>
    </submittedName>
</protein>
<proteinExistence type="predicted"/>
<reference evidence="2" key="1">
    <citation type="submission" date="2020-04" db="EMBL/GenBank/DDBJ databases">
        <authorList>
            <person name="Chiriac C."/>
            <person name="Salcher M."/>
            <person name="Ghai R."/>
            <person name="Kavagutti S V."/>
        </authorList>
    </citation>
    <scope>NUCLEOTIDE SEQUENCE</scope>
</reference>
<sequence length="99" mass="11512">MTMDMLRHNGYYGSINIDVDERIMHGMIYGISEVRTYEGRSVDDVVEAFKAAVEKYEADMRLEEQNAVSLSELLDSRPEIWSTINKMIIPRPRRADDKK</sequence>
<keyword evidence="1" id="KW-0175">Coiled coil</keyword>
<feature type="coiled-coil region" evidence="1">
    <location>
        <begin position="46"/>
        <end position="73"/>
    </location>
</feature>
<evidence type="ECO:0000256" key="1">
    <source>
        <dbReference type="SAM" id="Coils"/>
    </source>
</evidence>
<gene>
    <name evidence="2" type="ORF">UFOVP671_18</name>
</gene>
<name>A0A6J5NCG1_9CAUD</name>
<evidence type="ECO:0000313" key="2">
    <source>
        <dbReference type="EMBL" id="CAB4155636.1"/>
    </source>
</evidence>
<accession>A0A6J5NCG1</accession>